<dbReference type="InParanoid" id="A0A0D0DJ16"/>
<gene>
    <name evidence="1" type="ORF">PAXRUDRAFT_150441</name>
</gene>
<dbReference type="Proteomes" id="UP000054538">
    <property type="component" value="Unassembled WGS sequence"/>
</dbReference>
<accession>A0A0D0DJ16</accession>
<proteinExistence type="predicted"/>
<dbReference type="OrthoDB" id="3229173at2759"/>
<evidence type="ECO:0000313" key="1">
    <source>
        <dbReference type="EMBL" id="KIK91038.1"/>
    </source>
</evidence>
<sequence>QEYIKDFLEVTIPPVDPVCPGFFVSCQLGKQPNFPFTPCDVCAKEPFELVHSDLKSFEVKSYHCHKYIIVFYDNFTSMAWVQCL</sequence>
<dbReference type="AlphaFoldDB" id="A0A0D0DJ16"/>
<feature type="non-terminal residue" evidence="1">
    <location>
        <position position="84"/>
    </location>
</feature>
<reference evidence="2" key="2">
    <citation type="submission" date="2015-01" db="EMBL/GenBank/DDBJ databases">
        <title>Evolutionary Origins and Diversification of the Mycorrhizal Mutualists.</title>
        <authorList>
            <consortium name="DOE Joint Genome Institute"/>
            <consortium name="Mycorrhizal Genomics Consortium"/>
            <person name="Kohler A."/>
            <person name="Kuo A."/>
            <person name="Nagy L.G."/>
            <person name="Floudas D."/>
            <person name="Copeland A."/>
            <person name="Barry K.W."/>
            <person name="Cichocki N."/>
            <person name="Veneault-Fourrey C."/>
            <person name="LaButti K."/>
            <person name="Lindquist E.A."/>
            <person name="Lipzen A."/>
            <person name="Lundell T."/>
            <person name="Morin E."/>
            <person name="Murat C."/>
            <person name="Riley R."/>
            <person name="Ohm R."/>
            <person name="Sun H."/>
            <person name="Tunlid A."/>
            <person name="Henrissat B."/>
            <person name="Grigoriev I.V."/>
            <person name="Hibbett D.S."/>
            <person name="Martin F."/>
        </authorList>
    </citation>
    <scope>NUCLEOTIDE SEQUENCE [LARGE SCALE GENOMIC DNA]</scope>
    <source>
        <strain evidence="2">Ve08.2h10</strain>
    </source>
</reference>
<dbReference type="STRING" id="930991.A0A0D0DJ16"/>
<evidence type="ECO:0000313" key="2">
    <source>
        <dbReference type="Proteomes" id="UP000054538"/>
    </source>
</evidence>
<dbReference type="EMBL" id="KN825435">
    <property type="protein sequence ID" value="KIK91038.1"/>
    <property type="molecule type" value="Genomic_DNA"/>
</dbReference>
<keyword evidence="2" id="KW-1185">Reference proteome</keyword>
<protein>
    <submittedName>
        <fullName evidence="1">Uncharacterized protein</fullName>
    </submittedName>
</protein>
<name>A0A0D0DJ16_9AGAM</name>
<reference evidence="1 2" key="1">
    <citation type="submission" date="2014-04" db="EMBL/GenBank/DDBJ databases">
        <authorList>
            <consortium name="DOE Joint Genome Institute"/>
            <person name="Kuo A."/>
            <person name="Kohler A."/>
            <person name="Jargeat P."/>
            <person name="Nagy L.G."/>
            <person name="Floudas D."/>
            <person name="Copeland A."/>
            <person name="Barry K.W."/>
            <person name="Cichocki N."/>
            <person name="Veneault-Fourrey C."/>
            <person name="LaButti K."/>
            <person name="Lindquist E.A."/>
            <person name="Lipzen A."/>
            <person name="Lundell T."/>
            <person name="Morin E."/>
            <person name="Murat C."/>
            <person name="Sun H."/>
            <person name="Tunlid A."/>
            <person name="Henrissat B."/>
            <person name="Grigoriev I.V."/>
            <person name="Hibbett D.S."/>
            <person name="Martin F."/>
            <person name="Nordberg H.P."/>
            <person name="Cantor M.N."/>
            <person name="Hua S.X."/>
        </authorList>
    </citation>
    <scope>NUCLEOTIDE SEQUENCE [LARGE SCALE GENOMIC DNA]</scope>
    <source>
        <strain evidence="1 2">Ve08.2h10</strain>
    </source>
</reference>
<dbReference type="HOGENOM" id="CLU_193393_0_0_1"/>
<organism evidence="1 2">
    <name type="scientific">Paxillus rubicundulus Ve08.2h10</name>
    <dbReference type="NCBI Taxonomy" id="930991"/>
    <lineage>
        <taxon>Eukaryota</taxon>
        <taxon>Fungi</taxon>
        <taxon>Dikarya</taxon>
        <taxon>Basidiomycota</taxon>
        <taxon>Agaricomycotina</taxon>
        <taxon>Agaricomycetes</taxon>
        <taxon>Agaricomycetidae</taxon>
        <taxon>Boletales</taxon>
        <taxon>Paxilineae</taxon>
        <taxon>Paxillaceae</taxon>
        <taxon>Paxillus</taxon>
    </lineage>
</organism>